<dbReference type="VEuPathDB" id="FungiDB:PPTG_23400"/>
<reference evidence="1" key="1">
    <citation type="submission" date="2013-11" db="EMBL/GenBank/DDBJ databases">
        <title>The Genome Sequence of Phytophthora parasitica CJ02B3.</title>
        <authorList>
            <consortium name="The Broad Institute Genomics Platform"/>
            <person name="Russ C."/>
            <person name="Tyler B."/>
            <person name="Panabieres F."/>
            <person name="Shan W."/>
            <person name="Tripathy S."/>
            <person name="Grunwald N."/>
            <person name="Machado M."/>
            <person name="Johnson C.S."/>
            <person name="Arredondo F."/>
            <person name="Hong C."/>
            <person name="Coffey M."/>
            <person name="Young S.K."/>
            <person name="Zeng Q."/>
            <person name="Gargeya S."/>
            <person name="Fitzgerald M."/>
            <person name="Abouelleil A."/>
            <person name="Alvarado L."/>
            <person name="Chapman S.B."/>
            <person name="Gainer-Dewar J."/>
            <person name="Goldberg J."/>
            <person name="Griggs A."/>
            <person name="Gujja S."/>
            <person name="Hansen M."/>
            <person name="Howarth C."/>
            <person name="Imamovic A."/>
            <person name="Ireland A."/>
            <person name="Larimer J."/>
            <person name="McCowan C."/>
            <person name="Murphy C."/>
            <person name="Pearson M."/>
            <person name="Poon T.W."/>
            <person name="Priest M."/>
            <person name="Roberts A."/>
            <person name="Saif S."/>
            <person name="Shea T."/>
            <person name="Sykes S."/>
            <person name="Wortman J."/>
            <person name="Nusbaum C."/>
            <person name="Birren B."/>
        </authorList>
    </citation>
    <scope>NUCLEOTIDE SEQUENCE [LARGE SCALE GENOMIC DNA]</scope>
    <source>
        <strain evidence="1">CJ02B3</strain>
    </source>
</reference>
<gene>
    <name evidence="1" type="ORF">L915_12315</name>
</gene>
<name>W2GGU0_PHYNI</name>
<sequence length="280" mass="31548">MFSAIDDEYLTKTTLLVFPYLLASKSGISKEMFNIVYDISMLTTKGISGTISNVMRRRQKRYYYVKALVAVTTEAKQLQDPSFSPPGLPTVKDHLNRNSCFDEETIQEIRLEQPKLCFRLFEAQIAHAKQAGNSCSSLCVCDDANKTRGMVAKEFTKNLIDKPERKALAQKLSSALYDVAGNIRSPEAMASECLSVIREIKLPSVRVDATTLENCIVVNIAQILKGDMYVKENEYLENGKRIRIVSTSPLEAVHSKLRKLLGRMVSIEVSMRIHDIFLLK</sequence>
<protein>
    <submittedName>
        <fullName evidence="1">Uncharacterized protein</fullName>
    </submittedName>
</protein>
<proteinExistence type="predicted"/>
<accession>W2GGU0</accession>
<dbReference type="AlphaFoldDB" id="W2GGU0"/>
<dbReference type="EMBL" id="KI687248">
    <property type="protein sequence ID" value="ETK82273.1"/>
    <property type="molecule type" value="Genomic_DNA"/>
</dbReference>
<organism evidence="1">
    <name type="scientific">Phytophthora nicotianae</name>
    <name type="common">Potato buckeye rot agent</name>
    <name type="synonym">Phytophthora parasitica</name>
    <dbReference type="NCBI Taxonomy" id="4792"/>
    <lineage>
        <taxon>Eukaryota</taxon>
        <taxon>Sar</taxon>
        <taxon>Stramenopiles</taxon>
        <taxon>Oomycota</taxon>
        <taxon>Peronosporomycetes</taxon>
        <taxon>Peronosporales</taxon>
        <taxon>Peronosporaceae</taxon>
        <taxon>Phytophthora</taxon>
    </lineage>
</organism>
<dbReference type="VEuPathDB" id="FungiDB:PPTG_23451"/>
<dbReference type="Proteomes" id="UP000053236">
    <property type="component" value="Unassembled WGS sequence"/>
</dbReference>
<evidence type="ECO:0000313" key="1">
    <source>
        <dbReference type="EMBL" id="ETK82273.1"/>
    </source>
</evidence>
<feature type="non-terminal residue" evidence="1">
    <location>
        <position position="280"/>
    </location>
</feature>